<sequence>MNEIEQLKLIVNRLEKEIDDLKARVETLEGKGKSSQANDAGKATREGKVKVVVLELMQAFRRNHGRPPDTARELVKFASENAVTGYEGFHAYGRMLAWGSGSHEEVCWRRSFNEAFNGMDEIKSMAQETFDQFMADYEIRKVYEELTV</sequence>
<proteinExistence type="predicted"/>
<comment type="caution">
    <text evidence="2">The sequence shown here is derived from an EMBL/GenBank/DDBJ whole genome shotgun (WGS) entry which is preliminary data.</text>
</comment>
<dbReference type="Proteomes" id="UP001308005">
    <property type="component" value="Unassembled WGS sequence"/>
</dbReference>
<protein>
    <submittedName>
        <fullName evidence="2">Uncharacterized protein</fullName>
    </submittedName>
</protein>
<keyword evidence="1" id="KW-0175">Coiled coil</keyword>
<dbReference type="RefSeq" id="WP_324693870.1">
    <property type="nucleotide sequence ID" value="NZ_JAYMYJ010000046.1"/>
</dbReference>
<evidence type="ECO:0000313" key="3">
    <source>
        <dbReference type="Proteomes" id="UP001308005"/>
    </source>
</evidence>
<evidence type="ECO:0000313" key="2">
    <source>
        <dbReference type="EMBL" id="MEB4590524.1"/>
    </source>
</evidence>
<feature type="coiled-coil region" evidence="1">
    <location>
        <begin position="4"/>
        <end position="38"/>
    </location>
</feature>
<organism evidence="2 3">
    <name type="scientific">Candidatus Thiothrix phosphatis</name>
    <dbReference type="NCBI Taxonomy" id="3112415"/>
    <lineage>
        <taxon>Bacteria</taxon>
        <taxon>Pseudomonadati</taxon>
        <taxon>Pseudomonadota</taxon>
        <taxon>Gammaproteobacteria</taxon>
        <taxon>Thiotrichales</taxon>
        <taxon>Thiotrichaceae</taxon>
        <taxon>Thiothrix</taxon>
    </lineage>
</organism>
<keyword evidence="3" id="KW-1185">Reference proteome</keyword>
<dbReference type="EMBL" id="JAYMYJ010000046">
    <property type="protein sequence ID" value="MEB4590524.1"/>
    <property type="molecule type" value="Genomic_DNA"/>
</dbReference>
<gene>
    <name evidence="2" type="ORF">VSS37_05995</name>
</gene>
<evidence type="ECO:0000256" key="1">
    <source>
        <dbReference type="SAM" id="Coils"/>
    </source>
</evidence>
<reference evidence="3" key="1">
    <citation type="submission" date="2023-07" db="EMBL/GenBank/DDBJ databases">
        <title>The carbon used by Thiothrix.</title>
        <authorList>
            <person name="Chen L."/>
        </authorList>
    </citation>
    <scope>NUCLEOTIDE SEQUENCE [LARGE SCALE GENOMIC DNA]</scope>
</reference>
<name>A0ABU6CWM9_9GAMM</name>
<accession>A0ABU6CWM9</accession>